<dbReference type="Proteomes" id="UP000805193">
    <property type="component" value="Unassembled WGS sequence"/>
</dbReference>
<comment type="caution">
    <text evidence="1">The sequence shown here is derived from an EMBL/GenBank/DDBJ whole genome shotgun (WGS) entry which is preliminary data.</text>
</comment>
<name>A0AC60QCH1_IXOPE</name>
<gene>
    <name evidence="1" type="ORF">HPB47_021437</name>
</gene>
<organism evidence="1 2">
    <name type="scientific">Ixodes persulcatus</name>
    <name type="common">Taiga tick</name>
    <dbReference type="NCBI Taxonomy" id="34615"/>
    <lineage>
        <taxon>Eukaryota</taxon>
        <taxon>Metazoa</taxon>
        <taxon>Ecdysozoa</taxon>
        <taxon>Arthropoda</taxon>
        <taxon>Chelicerata</taxon>
        <taxon>Arachnida</taxon>
        <taxon>Acari</taxon>
        <taxon>Parasitiformes</taxon>
        <taxon>Ixodida</taxon>
        <taxon>Ixodoidea</taxon>
        <taxon>Ixodidae</taxon>
        <taxon>Ixodinae</taxon>
        <taxon>Ixodes</taxon>
    </lineage>
</organism>
<evidence type="ECO:0000313" key="2">
    <source>
        <dbReference type="Proteomes" id="UP000805193"/>
    </source>
</evidence>
<accession>A0AC60QCH1</accession>
<reference evidence="1 2" key="1">
    <citation type="journal article" date="2020" name="Cell">
        <title>Large-Scale Comparative Analyses of Tick Genomes Elucidate Their Genetic Diversity and Vector Capacities.</title>
        <authorList>
            <consortium name="Tick Genome and Microbiome Consortium (TIGMIC)"/>
            <person name="Jia N."/>
            <person name="Wang J."/>
            <person name="Shi W."/>
            <person name="Du L."/>
            <person name="Sun Y."/>
            <person name="Zhan W."/>
            <person name="Jiang J.F."/>
            <person name="Wang Q."/>
            <person name="Zhang B."/>
            <person name="Ji P."/>
            <person name="Bell-Sakyi L."/>
            <person name="Cui X.M."/>
            <person name="Yuan T.T."/>
            <person name="Jiang B.G."/>
            <person name="Yang W.F."/>
            <person name="Lam T.T."/>
            <person name="Chang Q.C."/>
            <person name="Ding S.J."/>
            <person name="Wang X.J."/>
            <person name="Zhu J.G."/>
            <person name="Ruan X.D."/>
            <person name="Zhao L."/>
            <person name="Wei J.T."/>
            <person name="Ye R.Z."/>
            <person name="Que T.C."/>
            <person name="Du C.H."/>
            <person name="Zhou Y.H."/>
            <person name="Cheng J.X."/>
            <person name="Dai P.F."/>
            <person name="Guo W.B."/>
            <person name="Han X.H."/>
            <person name="Huang E.J."/>
            <person name="Li L.F."/>
            <person name="Wei W."/>
            <person name="Gao Y.C."/>
            <person name="Liu J.Z."/>
            <person name="Shao H.Z."/>
            <person name="Wang X."/>
            <person name="Wang C.C."/>
            <person name="Yang T.C."/>
            <person name="Huo Q.B."/>
            <person name="Li W."/>
            <person name="Chen H.Y."/>
            <person name="Chen S.E."/>
            <person name="Zhou L.G."/>
            <person name="Ni X.B."/>
            <person name="Tian J.H."/>
            <person name="Sheng Y."/>
            <person name="Liu T."/>
            <person name="Pan Y.S."/>
            <person name="Xia L.Y."/>
            <person name="Li J."/>
            <person name="Zhao F."/>
            <person name="Cao W.C."/>
        </authorList>
    </citation>
    <scope>NUCLEOTIDE SEQUENCE [LARGE SCALE GENOMIC DNA]</scope>
    <source>
        <strain evidence="1">Iper-2018</strain>
    </source>
</reference>
<evidence type="ECO:0000313" key="1">
    <source>
        <dbReference type="EMBL" id="KAG0431791.1"/>
    </source>
</evidence>
<feature type="non-terminal residue" evidence="1">
    <location>
        <position position="1"/>
    </location>
</feature>
<sequence length="331" mass="38026">DDATTDLPRHISTPELVELVTQRAKKSTTELLSSRSVKVNLQRSVFEEMVLQPCRRLSEETSVSTSSTAMMLQALQLQQQQITQQNELMQAIGSCTKEKEKPKFETVKPDMFDGYSSSPEGWIDFYEYASEKNMRLFLTGIGKKWFELRLVDHPEASWNDWKASFFTSFKRNPVDRWDQAIFYKYKTGLILEYFFEKRKLLQLAEPHLLESAIISLILQGLPREIQKQVQARNLKSVEDLLQGLQDINISSNPIDRSFPPRAVAPMTPNSGHAIDRNLQHNAVTQRTTPNDVRQQRRPWEQSSSNSNQNQAVRFTDAEEQSGGSGQEIKNE</sequence>
<keyword evidence="2" id="KW-1185">Reference proteome</keyword>
<dbReference type="EMBL" id="JABSTQ010009193">
    <property type="protein sequence ID" value="KAG0431791.1"/>
    <property type="molecule type" value="Genomic_DNA"/>
</dbReference>
<proteinExistence type="predicted"/>
<protein>
    <submittedName>
        <fullName evidence="1">Uncharacterized protein</fullName>
    </submittedName>
</protein>